<evidence type="ECO:0000313" key="2">
    <source>
        <dbReference type="EMBL" id="CAL5129218.1"/>
    </source>
</evidence>
<feature type="compositionally biased region" description="Polar residues" evidence="1">
    <location>
        <begin position="413"/>
        <end position="428"/>
    </location>
</feature>
<gene>
    <name evidence="2" type="ORF">CDAUBV1_LOCUS164</name>
</gene>
<feature type="region of interest" description="Disordered" evidence="1">
    <location>
        <begin position="307"/>
        <end position="326"/>
    </location>
</feature>
<evidence type="ECO:0000256" key="1">
    <source>
        <dbReference type="SAM" id="MobiDB-lite"/>
    </source>
</evidence>
<organism evidence="2 3">
    <name type="scientific">Calicophoron daubneyi</name>
    <name type="common">Rumen fluke</name>
    <name type="synonym">Paramphistomum daubneyi</name>
    <dbReference type="NCBI Taxonomy" id="300641"/>
    <lineage>
        <taxon>Eukaryota</taxon>
        <taxon>Metazoa</taxon>
        <taxon>Spiralia</taxon>
        <taxon>Lophotrochozoa</taxon>
        <taxon>Platyhelminthes</taxon>
        <taxon>Trematoda</taxon>
        <taxon>Digenea</taxon>
        <taxon>Plagiorchiida</taxon>
        <taxon>Pronocephalata</taxon>
        <taxon>Paramphistomoidea</taxon>
        <taxon>Paramphistomidae</taxon>
        <taxon>Calicophoron</taxon>
    </lineage>
</organism>
<feature type="region of interest" description="Disordered" evidence="1">
    <location>
        <begin position="413"/>
        <end position="443"/>
    </location>
</feature>
<name>A0AAV2SVQ1_CALDB</name>
<dbReference type="AlphaFoldDB" id="A0AAV2SVQ1"/>
<dbReference type="EMBL" id="CAXLJL010000001">
    <property type="protein sequence ID" value="CAL5129218.1"/>
    <property type="molecule type" value="Genomic_DNA"/>
</dbReference>
<comment type="caution">
    <text evidence="2">The sequence shown here is derived from an EMBL/GenBank/DDBJ whole genome shotgun (WGS) entry which is preliminary data.</text>
</comment>
<feature type="compositionally biased region" description="Basic and acidic residues" evidence="1">
    <location>
        <begin position="431"/>
        <end position="443"/>
    </location>
</feature>
<dbReference type="InterPro" id="IPR036047">
    <property type="entry name" value="F-box-like_dom_sf"/>
</dbReference>
<evidence type="ECO:0000313" key="3">
    <source>
        <dbReference type="Proteomes" id="UP001497525"/>
    </source>
</evidence>
<dbReference type="SUPFAM" id="SSF81383">
    <property type="entry name" value="F-box domain"/>
    <property type="match status" value="1"/>
</dbReference>
<protein>
    <recommendedName>
        <fullName evidence="4">F-box domain-containing protein</fullName>
    </recommendedName>
</protein>
<accession>A0AAV2SVQ1</accession>
<dbReference type="Gene3D" id="1.20.1280.50">
    <property type="match status" value="1"/>
</dbReference>
<feature type="compositionally biased region" description="Basic and acidic residues" evidence="1">
    <location>
        <begin position="316"/>
        <end position="326"/>
    </location>
</feature>
<sequence length="671" mass="76064">MSLASHYAQKCLKVKMTFREERRAVKNWTSDFSDSEKKIVIKELLDFFETRQLQHLQAILQRKLKAGYDFTKLLPRNLLLYLFSFLDASALLCLSEVSWYCKCLADSNELWILKCREMGWNMPRASEKQMMQIGLWKRFYLNCQKEASHSVPIKKIAIRLKTETIKNENLKINSTVRSGTKFVKEAFTRCFTEEPISLPVGIGDQASFTRNSFSGKAFYSTRPSNRRASERNHGEQAPTMVYGLRFGQNMKSHHCVCEHPLNTGSISGGFSGSSLSSRSKSFSAVQSTRADQENTKGKFSHLRRTRTTSPFPFKTNFDRKRRGDNSDSKTVRYAEVFGAPFPNEQVELQRDSVLHRKSPLPDESVGTAYDFSFLREQEAGTGDWRQWNRPNGSPCSKHIHVRLLRPTRDEMTSTSTCQMKDTSVSPFQTPKVERPDDEIRKTESQRVLTPVSVTLSYNDSSPEISDEHVGYPMDLLKEDSQATIVSSYVEVPSILCLPSEDPPNPERRYATISSEASQCRRPVHSSTSLACPQAEYPNAMVRTQIHRRHGSLSVGTLGSIGSAQQTFGTRLVINTELDAQNHSSSCNYSYTRCAEADRSRSATEKLTSWTNLARCTQPNREFKEVKEVDAPKIASPLLFTASCEDQQVQSIPKSQKIMQEAAVLEHIVLPE</sequence>
<evidence type="ECO:0008006" key="4">
    <source>
        <dbReference type="Google" id="ProtNLM"/>
    </source>
</evidence>
<dbReference type="Proteomes" id="UP001497525">
    <property type="component" value="Unassembled WGS sequence"/>
</dbReference>
<feature type="region of interest" description="Disordered" evidence="1">
    <location>
        <begin position="281"/>
        <end position="302"/>
    </location>
</feature>
<proteinExistence type="predicted"/>
<dbReference type="PANTHER" id="PTHR46857:SF2">
    <property type="entry name" value="F-BOX ONLY PROTEIN 16"/>
    <property type="match status" value="1"/>
</dbReference>
<reference evidence="2" key="1">
    <citation type="submission" date="2024-06" db="EMBL/GenBank/DDBJ databases">
        <authorList>
            <person name="Liu X."/>
            <person name="Lenzi L."/>
            <person name="Haldenby T S."/>
            <person name="Uol C."/>
        </authorList>
    </citation>
    <scope>NUCLEOTIDE SEQUENCE</scope>
</reference>
<dbReference type="PANTHER" id="PTHR46857">
    <property type="entry name" value="EPITHELIAL CELL-TRANSFORMING SEQUENCE 2 ONCOGENE-LIKE"/>
    <property type="match status" value="1"/>
</dbReference>
<dbReference type="InterPro" id="IPR052805">
    <property type="entry name" value="GEF_Ubiquitin-Prot_Reg"/>
</dbReference>